<sequence>MHLRYHDKFKTLADAPRVHAREKGDQVALSFEGRLTTHAEFDRQTSRIANALIAAGLQQGDRVAHVGKNTDHYFALLFGCYKAGVVLVPAVWRLAVPEIAYIVQDSKSKLLFVGPEFIELGRAVAKDAPELEAIITMEGGAPDLSDFVAWRDAQPDTDPQREVAADDVMLQLYTSGTTGRPKGAMLTHSNVIEMRRCQDETPVDWMHTFPDDIGLVCLPNGHIGGTGSGIGALYFGIKAIVTREFDPLQVLEMIQSEGVNKFFMVPAALQFIVRQPRAREIDYSRLRVISYGASPIPLALLRECMDVFKCGFVQMYGLTETTGTVVALPPEDHDPNGSPRMRAAGKALPGCEIAILDAEGKPVPTGEIGEIAIRGPSVMKGYWNLPDATAGAMPGGGWFKSGDAGYMDADGYLYVHDRMKDMIITGAENVYPAEVENAIYGHPAVAEVAVIGIPSDKWGEEVKAIVALKPGQEATEDQIIAWARERIAAFKTPKSVEFIEALPRNASGKILRRTLREPFWAGRDRRVN</sequence>
<comment type="caution">
    <text evidence="5">The sequence shown here is derived from an EMBL/GenBank/DDBJ whole genome shotgun (WGS) entry which is preliminary data.</text>
</comment>
<dbReference type="RefSeq" id="WP_183968917.1">
    <property type="nucleotide sequence ID" value="NZ_BAABEW010000024.1"/>
</dbReference>
<feature type="domain" description="AMP-binding enzyme C-terminal" evidence="4">
    <location>
        <begin position="434"/>
        <end position="509"/>
    </location>
</feature>
<keyword evidence="6" id="KW-1185">Reference proteome</keyword>
<dbReference type="PANTHER" id="PTHR43201">
    <property type="entry name" value="ACYL-COA SYNTHETASE"/>
    <property type="match status" value="1"/>
</dbReference>
<dbReference type="GO" id="GO:0031956">
    <property type="term" value="F:medium-chain fatty acid-CoA ligase activity"/>
    <property type="evidence" value="ECO:0007669"/>
    <property type="project" value="TreeGrafter"/>
</dbReference>
<dbReference type="InterPro" id="IPR042099">
    <property type="entry name" value="ANL_N_sf"/>
</dbReference>
<evidence type="ECO:0000256" key="2">
    <source>
        <dbReference type="ARBA" id="ARBA00022598"/>
    </source>
</evidence>
<evidence type="ECO:0000313" key="5">
    <source>
        <dbReference type="EMBL" id="MBB5272914.1"/>
    </source>
</evidence>
<dbReference type="SUPFAM" id="SSF56801">
    <property type="entry name" value="Acetyl-CoA synthetase-like"/>
    <property type="match status" value="1"/>
</dbReference>
<dbReference type="GO" id="GO:0006631">
    <property type="term" value="P:fatty acid metabolic process"/>
    <property type="evidence" value="ECO:0007669"/>
    <property type="project" value="TreeGrafter"/>
</dbReference>
<organism evidence="5 6">
    <name type="scientific">Quisquiliibacterium transsilvanicum</name>
    <dbReference type="NCBI Taxonomy" id="1549638"/>
    <lineage>
        <taxon>Bacteria</taxon>
        <taxon>Pseudomonadati</taxon>
        <taxon>Pseudomonadota</taxon>
        <taxon>Betaproteobacteria</taxon>
        <taxon>Burkholderiales</taxon>
        <taxon>Burkholderiaceae</taxon>
        <taxon>Quisquiliibacterium</taxon>
    </lineage>
</organism>
<gene>
    <name evidence="5" type="ORF">HNQ70_002937</name>
</gene>
<dbReference type="CDD" id="cd17631">
    <property type="entry name" value="FACL_FadD13-like"/>
    <property type="match status" value="1"/>
</dbReference>
<dbReference type="Gene3D" id="3.40.50.12780">
    <property type="entry name" value="N-terminal domain of ligase-like"/>
    <property type="match status" value="1"/>
</dbReference>
<evidence type="ECO:0000259" key="3">
    <source>
        <dbReference type="Pfam" id="PF00501"/>
    </source>
</evidence>
<dbReference type="NCBIfam" id="NF004837">
    <property type="entry name" value="PRK06187.1"/>
    <property type="match status" value="1"/>
</dbReference>
<accession>A0A7W8HIW1</accession>
<reference evidence="5 6" key="1">
    <citation type="submission" date="2020-08" db="EMBL/GenBank/DDBJ databases">
        <title>Genomic Encyclopedia of Type Strains, Phase IV (KMG-IV): sequencing the most valuable type-strain genomes for metagenomic binning, comparative biology and taxonomic classification.</title>
        <authorList>
            <person name="Goeker M."/>
        </authorList>
    </citation>
    <scope>NUCLEOTIDE SEQUENCE [LARGE SCALE GENOMIC DNA]</scope>
    <source>
        <strain evidence="5 6">DSM 29781</strain>
    </source>
</reference>
<dbReference type="Gene3D" id="3.30.300.30">
    <property type="match status" value="1"/>
</dbReference>
<dbReference type="Pfam" id="PF00501">
    <property type="entry name" value="AMP-binding"/>
    <property type="match status" value="1"/>
</dbReference>
<keyword evidence="2 5" id="KW-0436">Ligase</keyword>
<protein>
    <submittedName>
        <fullName evidence="5">Acyl-CoA synthetase (AMP-forming)/AMP-acid ligase II</fullName>
    </submittedName>
</protein>
<comment type="similarity">
    <text evidence="1">Belongs to the ATP-dependent AMP-binding enzyme family.</text>
</comment>
<evidence type="ECO:0000256" key="1">
    <source>
        <dbReference type="ARBA" id="ARBA00006432"/>
    </source>
</evidence>
<proteinExistence type="inferred from homology"/>
<dbReference type="EMBL" id="JACHGB010000005">
    <property type="protein sequence ID" value="MBB5272914.1"/>
    <property type="molecule type" value="Genomic_DNA"/>
</dbReference>
<dbReference type="FunFam" id="3.30.300.30:FF:000008">
    <property type="entry name" value="2,3-dihydroxybenzoate-AMP ligase"/>
    <property type="match status" value="1"/>
</dbReference>
<dbReference type="Pfam" id="PF13193">
    <property type="entry name" value="AMP-binding_C"/>
    <property type="match status" value="1"/>
</dbReference>
<evidence type="ECO:0000313" key="6">
    <source>
        <dbReference type="Proteomes" id="UP000532440"/>
    </source>
</evidence>
<dbReference type="PANTHER" id="PTHR43201:SF5">
    <property type="entry name" value="MEDIUM-CHAIN ACYL-COA LIGASE ACSF2, MITOCHONDRIAL"/>
    <property type="match status" value="1"/>
</dbReference>
<feature type="domain" description="AMP-dependent synthetase/ligase" evidence="3">
    <location>
        <begin position="19"/>
        <end position="383"/>
    </location>
</feature>
<evidence type="ECO:0000259" key="4">
    <source>
        <dbReference type="Pfam" id="PF13193"/>
    </source>
</evidence>
<dbReference type="AlphaFoldDB" id="A0A7W8HIW1"/>
<name>A0A7W8HIW1_9BURK</name>
<dbReference type="Proteomes" id="UP000532440">
    <property type="component" value="Unassembled WGS sequence"/>
</dbReference>
<dbReference type="InterPro" id="IPR000873">
    <property type="entry name" value="AMP-dep_synth/lig_dom"/>
</dbReference>
<dbReference type="InterPro" id="IPR045851">
    <property type="entry name" value="AMP-bd_C_sf"/>
</dbReference>
<dbReference type="InterPro" id="IPR025110">
    <property type="entry name" value="AMP-bd_C"/>
</dbReference>